<dbReference type="EMBL" id="CP159992">
    <property type="protein sequence ID" value="XCP97380.1"/>
    <property type="molecule type" value="Genomic_DNA"/>
</dbReference>
<accession>A0AAU8NIM6</accession>
<evidence type="ECO:0000313" key="1">
    <source>
        <dbReference type="EMBL" id="XCP97380.1"/>
    </source>
</evidence>
<proteinExistence type="predicted"/>
<reference evidence="1" key="1">
    <citation type="submission" date="2024-05" db="EMBL/GenBank/DDBJ databases">
        <title>Draft genome assemblies of 36 bacteria isolated from hibernating arctic ground squirrels.</title>
        <authorList>
            <person name="McKee H."/>
            <person name="Mullen L."/>
            <person name="Drown D.M."/>
            <person name="Duddleston K.N."/>
        </authorList>
    </citation>
    <scope>NUCLEOTIDE SEQUENCE</scope>
    <source>
        <strain evidence="1">AN1007</strain>
    </source>
</reference>
<dbReference type="RefSeq" id="WP_342556014.1">
    <property type="nucleotide sequence ID" value="NZ_CP159992.1"/>
</dbReference>
<sequence length="72" mass="8573">MNSSADTKQAYSVGVNGCTWWTHRRMRYSQYLHWIWNGLRERAPTQPSRWSYAACRPLPTAVMYTNLFDQEE</sequence>
<organism evidence="1">
    <name type="scientific">Paenibacillus sp. AN1007</name>
    <dbReference type="NCBI Taxonomy" id="3151385"/>
    <lineage>
        <taxon>Bacteria</taxon>
        <taxon>Bacillati</taxon>
        <taxon>Bacillota</taxon>
        <taxon>Bacilli</taxon>
        <taxon>Bacillales</taxon>
        <taxon>Paenibacillaceae</taxon>
        <taxon>Paenibacillus</taxon>
    </lineage>
</organism>
<protein>
    <submittedName>
        <fullName evidence="1">Uncharacterized protein</fullName>
    </submittedName>
</protein>
<gene>
    <name evidence="1" type="ORF">ABXS70_12060</name>
</gene>
<name>A0AAU8NIM6_9BACL</name>
<dbReference type="AlphaFoldDB" id="A0AAU8NIM6"/>